<reference evidence="4" key="2">
    <citation type="submission" date="2023-07" db="EMBL/GenBank/DDBJ databases">
        <title>Whole genome shotgun sequence of Streptomyces cacaoi subsp. asoensis NBRC 13813.</title>
        <authorList>
            <person name="Komaki H."/>
            <person name="Tamura T."/>
        </authorList>
    </citation>
    <scope>NUCLEOTIDE SEQUENCE [LARGE SCALE GENOMIC DNA]</scope>
    <source>
        <strain evidence="4">NBRC 13813</strain>
    </source>
</reference>
<keyword evidence="1" id="KW-0812">Transmembrane</keyword>
<evidence type="ECO:0000313" key="2">
    <source>
        <dbReference type="EMBL" id="GHI61090.1"/>
    </source>
</evidence>
<comment type="caution">
    <text evidence="2">The sequence shown here is derived from an EMBL/GenBank/DDBJ whole genome shotgun (WGS) entry which is preliminary data.</text>
</comment>
<evidence type="ECO:0000256" key="1">
    <source>
        <dbReference type="SAM" id="Phobius"/>
    </source>
</evidence>
<keyword evidence="1" id="KW-1133">Transmembrane helix</keyword>
<evidence type="ECO:0000313" key="4">
    <source>
        <dbReference type="Proteomes" id="UP000649259"/>
    </source>
</evidence>
<accession>A0ABQ3RYZ8</accession>
<evidence type="ECO:0000313" key="3">
    <source>
        <dbReference type="EMBL" id="GHI63059.1"/>
    </source>
</evidence>
<name>A0ABQ3RYZ8_9ACTN</name>
<sequence>MSGAWGVAAGVVGSILGAVALLGAGLFAARATKAAALTTAEAQRAAAEAAAEPAQRQADLTAFREIRDEMKAKIERQDRRIDGLSSLVLAYSWTVDRLMNRMRDRGVTPEPEDIHDRVREHMHTGA</sequence>
<dbReference type="Proteomes" id="UP000649259">
    <property type="component" value="Unassembled WGS sequence"/>
</dbReference>
<dbReference type="RefSeq" id="WP_189917978.1">
    <property type="nucleotide sequence ID" value="NZ_BMSI01000001.1"/>
</dbReference>
<dbReference type="EMBL" id="BNEB01000004">
    <property type="protein sequence ID" value="GHI63059.1"/>
    <property type="molecule type" value="Genomic_DNA"/>
</dbReference>
<organism evidence="2 4">
    <name type="scientific">Streptomyces asoensis</name>
    <dbReference type="NCBI Taxonomy" id="249586"/>
    <lineage>
        <taxon>Bacteria</taxon>
        <taxon>Bacillati</taxon>
        <taxon>Actinomycetota</taxon>
        <taxon>Actinomycetes</taxon>
        <taxon>Kitasatosporales</taxon>
        <taxon>Streptomycetaceae</taxon>
        <taxon>Streptomyces</taxon>
    </lineage>
</organism>
<evidence type="ECO:0008006" key="5">
    <source>
        <dbReference type="Google" id="ProtNLM"/>
    </source>
</evidence>
<proteinExistence type="predicted"/>
<feature type="transmembrane region" description="Helical" evidence="1">
    <location>
        <begin position="6"/>
        <end position="29"/>
    </location>
</feature>
<keyword evidence="1" id="KW-0472">Membrane</keyword>
<reference evidence="2" key="1">
    <citation type="submission" date="2020-09" db="EMBL/GenBank/DDBJ databases">
        <title>Whole genome shotgun sequence of Streptomyces cacaoi subsp. asoensis NBRC 13813.</title>
        <authorList>
            <person name="Komaki H."/>
            <person name="Tamura T."/>
        </authorList>
    </citation>
    <scope>NUCLEOTIDE SEQUENCE</scope>
    <source>
        <strain evidence="2">NBRC 13813</strain>
    </source>
</reference>
<protein>
    <recommendedName>
        <fullName evidence="5">Secreted protein</fullName>
    </recommendedName>
</protein>
<gene>
    <name evidence="2" type="ORF">Saso_27400</name>
    <name evidence="3" type="ORF">Saso_47090</name>
</gene>
<dbReference type="GeneID" id="91472553"/>
<keyword evidence="4" id="KW-1185">Reference proteome</keyword>
<dbReference type="EMBL" id="BNEB01000003">
    <property type="protein sequence ID" value="GHI61090.1"/>
    <property type="molecule type" value="Genomic_DNA"/>
</dbReference>